<keyword evidence="6 8" id="KW-1133">Transmembrane helix</keyword>
<feature type="domain" description="ABC transmembrane type-1" evidence="9">
    <location>
        <begin position="252"/>
        <end position="441"/>
    </location>
</feature>
<dbReference type="InterPro" id="IPR035906">
    <property type="entry name" value="MetI-like_sf"/>
</dbReference>
<reference evidence="10 11" key="1">
    <citation type="submission" date="2023-07" db="EMBL/GenBank/DDBJ databases">
        <title>Genomic Encyclopedia of Type Strains, Phase IV (KMG-IV): sequencing the most valuable type-strain genomes for metagenomic binning, comparative biology and taxonomic classification.</title>
        <authorList>
            <person name="Goeker M."/>
        </authorList>
    </citation>
    <scope>NUCLEOTIDE SEQUENCE [LARGE SCALE GENOMIC DNA]</scope>
    <source>
        <strain evidence="10 11">DSM 11549</strain>
    </source>
</reference>
<dbReference type="PANTHER" id="PTHR30614">
    <property type="entry name" value="MEMBRANE COMPONENT OF AMINO ACID ABC TRANSPORTER"/>
    <property type="match status" value="1"/>
</dbReference>
<dbReference type="SUPFAM" id="SSF161098">
    <property type="entry name" value="MetI-like"/>
    <property type="match status" value="1"/>
</dbReference>
<dbReference type="Gene3D" id="1.10.3720.10">
    <property type="entry name" value="MetI-like"/>
    <property type="match status" value="1"/>
</dbReference>
<evidence type="ECO:0000256" key="3">
    <source>
        <dbReference type="ARBA" id="ARBA00022448"/>
    </source>
</evidence>
<evidence type="ECO:0000256" key="5">
    <source>
        <dbReference type="ARBA" id="ARBA00022692"/>
    </source>
</evidence>
<evidence type="ECO:0000259" key="9">
    <source>
        <dbReference type="PROSITE" id="PS50928"/>
    </source>
</evidence>
<gene>
    <name evidence="10" type="ORF">J2R99_002880</name>
</gene>
<dbReference type="InterPro" id="IPR000515">
    <property type="entry name" value="MetI-like"/>
</dbReference>
<dbReference type="Proteomes" id="UP001230253">
    <property type="component" value="Unassembled WGS sequence"/>
</dbReference>
<dbReference type="PANTHER" id="PTHR30614:SF41">
    <property type="entry name" value="INNER MEMBRANE AMINO-ACID ABC TRANSPORTER PERMEASE PROTEIN YHDY"/>
    <property type="match status" value="1"/>
</dbReference>
<evidence type="ECO:0000256" key="6">
    <source>
        <dbReference type="ARBA" id="ARBA00022989"/>
    </source>
</evidence>
<evidence type="ECO:0000256" key="8">
    <source>
        <dbReference type="RuleBase" id="RU363032"/>
    </source>
</evidence>
<dbReference type="Pfam" id="PF00528">
    <property type="entry name" value="BPD_transp_1"/>
    <property type="match status" value="1"/>
</dbReference>
<dbReference type="InterPro" id="IPR010065">
    <property type="entry name" value="AA_ABC_transptr_permease_3TM"/>
</dbReference>
<evidence type="ECO:0000256" key="1">
    <source>
        <dbReference type="ARBA" id="ARBA00004429"/>
    </source>
</evidence>
<feature type="transmembrane region" description="Helical" evidence="8">
    <location>
        <begin position="428"/>
        <end position="449"/>
    </location>
</feature>
<feature type="transmembrane region" description="Helical" evidence="8">
    <location>
        <begin position="283"/>
        <end position="305"/>
    </location>
</feature>
<keyword evidence="4" id="KW-1003">Cell membrane</keyword>
<organism evidence="10 11">
    <name type="scientific">Rhodopseudomonas julia</name>
    <dbReference type="NCBI Taxonomy" id="200617"/>
    <lineage>
        <taxon>Bacteria</taxon>
        <taxon>Pseudomonadati</taxon>
        <taxon>Pseudomonadota</taxon>
        <taxon>Alphaproteobacteria</taxon>
        <taxon>Hyphomicrobiales</taxon>
        <taxon>Nitrobacteraceae</taxon>
        <taxon>Rhodopseudomonas</taxon>
    </lineage>
</organism>
<keyword evidence="5 8" id="KW-0812">Transmembrane</keyword>
<feature type="transmembrane region" description="Helical" evidence="8">
    <location>
        <begin position="119"/>
        <end position="140"/>
    </location>
</feature>
<feature type="transmembrane region" description="Helical" evidence="8">
    <location>
        <begin position="216"/>
        <end position="236"/>
    </location>
</feature>
<dbReference type="InterPro" id="IPR043429">
    <property type="entry name" value="ArtM/GltK/GlnP/TcyL/YhdX-like"/>
</dbReference>
<comment type="caution">
    <text evidence="10">The sequence shown here is derived from an EMBL/GenBank/DDBJ whole genome shotgun (WGS) entry which is preliminary data.</text>
</comment>
<dbReference type="RefSeq" id="WP_307155102.1">
    <property type="nucleotide sequence ID" value="NZ_JAUSUK010000002.1"/>
</dbReference>
<feature type="transmembrane region" description="Helical" evidence="8">
    <location>
        <begin position="377"/>
        <end position="408"/>
    </location>
</feature>
<evidence type="ECO:0000256" key="7">
    <source>
        <dbReference type="ARBA" id="ARBA00023136"/>
    </source>
</evidence>
<dbReference type="CDD" id="cd06261">
    <property type="entry name" value="TM_PBP2"/>
    <property type="match status" value="1"/>
</dbReference>
<proteinExistence type="inferred from homology"/>
<keyword evidence="3 8" id="KW-0813">Transport</keyword>
<comment type="subcellular location">
    <subcellularLocation>
        <location evidence="1">Cell inner membrane</location>
        <topology evidence="1">Multi-pass membrane protein</topology>
    </subcellularLocation>
    <subcellularLocation>
        <location evidence="8">Cell membrane</location>
        <topology evidence="8">Multi-pass membrane protein</topology>
    </subcellularLocation>
</comment>
<dbReference type="NCBIfam" id="TIGR01726">
    <property type="entry name" value="HEQRo_perm_3TM"/>
    <property type="match status" value="1"/>
</dbReference>
<feature type="transmembrane region" description="Helical" evidence="8">
    <location>
        <begin position="325"/>
        <end position="343"/>
    </location>
</feature>
<protein>
    <submittedName>
        <fullName evidence="10">General L-amino acid transport system permease protein</fullName>
    </submittedName>
</protein>
<dbReference type="EMBL" id="JAUSUK010000002">
    <property type="protein sequence ID" value="MDQ0327011.1"/>
    <property type="molecule type" value="Genomic_DNA"/>
</dbReference>
<sequence length="461" mass="50770">MSDIQSQTDLVFVRDEMLSQASPPHRERGLVGWLRKNLFSSWSNTLLTLIALYVIWIVVPPLVDFALVQAVWSGDSRDVCTTINQGGIQPNGWFGACWPYVKDYFAQFIYGRYPLEERWRVNIVFALFVIGVVPLLIPTAPFKSMNLIYMAVVFPVAALLLLTGGHMEFAGMIGIGRELAPLGSGLDFWIEYALLTLIVLGIAYAWARGTGAPAGGLLKLVLTIMLALAAVIFVLSLDLGLEFVPTSIWGGLLVTLVIAITGIAASLPLGIVLALGRRSDMPIVRFVCVVFIEFWRGVPLITVLFMSSVMLPLFLPEGVSFDKLLRALIGVALFSAAYMAEVIRGGLQAIPKGQYEGADAVGLAYWQKMRLIILPQALTLVIPGIVNTFIGLFKDTTLVLIIGLFDFLGQIQSSFTDPSWSTPVQATTAYFFAACVYWIFCFSMSRYSIFTENRLRTGHAR</sequence>
<dbReference type="PROSITE" id="PS50928">
    <property type="entry name" value="ABC_TM1"/>
    <property type="match status" value="1"/>
</dbReference>
<keyword evidence="11" id="KW-1185">Reference proteome</keyword>
<feature type="transmembrane region" description="Helical" evidence="8">
    <location>
        <begin position="248"/>
        <end position="276"/>
    </location>
</feature>
<name>A0ABU0C912_9BRAD</name>
<feature type="transmembrane region" description="Helical" evidence="8">
    <location>
        <begin position="147"/>
        <end position="169"/>
    </location>
</feature>
<evidence type="ECO:0000313" key="10">
    <source>
        <dbReference type="EMBL" id="MDQ0327011.1"/>
    </source>
</evidence>
<accession>A0ABU0C912</accession>
<evidence type="ECO:0000256" key="4">
    <source>
        <dbReference type="ARBA" id="ARBA00022475"/>
    </source>
</evidence>
<keyword evidence="7 8" id="KW-0472">Membrane</keyword>
<feature type="transmembrane region" description="Helical" evidence="8">
    <location>
        <begin position="189"/>
        <end position="207"/>
    </location>
</feature>
<evidence type="ECO:0000313" key="11">
    <source>
        <dbReference type="Proteomes" id="UP001230253"/>
    </source>
</evidence>
<comment type="similarity">
    <text evidence="2">Belongs to the binding-protein-dependent transport system permease family. HisMQ subfamily.</text>
</comment>
<feature type="transmembrane region" description="Helical" evidence="8">
    <location>
        <begin position="38"/>
        <end position="59"/>
    </location>
</feature>
<evidence type="ECO:0000256" key="2">
    <source>
        <dbReference type="ARBA" id="ARBA00010072"/>
    </source>
</evidence>